<keyword evidence="1" id="KW-0812">Transmembrane</keyword>
<dbReference type="EMBL" id="MN103533">
    <property type="protein sequence ID" value="QEA10830.1"/>
    <property type="molecule type" value="Genomic_DNA"/>
</dbReference>
<proteinExistence type="predicted"/>
<dbReference type="KEGG" id="vg:63911498"/>
<dbReference type="Proteomes" id="UP000501191">
    <property type="component" value="Segment"/>
</dbReference>
<dbReference type="GeneID" id="63911498"/>
<name>A0A6M2YT01_9CAUD</name>
<keyword evidence="1" id="KW-0472">Membrane</keyword>
<keyword evidence="3" id="KW-1185">Reference proteome</keyword>
<reference evidence="2 3" key="1">
    <citation type="journal article" date="2020" name="PLoS ONE">
        <title>Weirdo19ES is a novel singleton mycobacteriophage that selects for glycolipid deficient phage-resistant M. smegmatis mutants.</title>
        <authorList>
            <person name="Suarez C.A."/>
            <person name="Franceschelli J.J."/>
            <person name="Tasselli S.E."/>
            <person name="Morbidoni H.R."/>
        </authorList>
    </citation>
    <scope>NUCLEOTIDE SEQUENCE [LARGE SCALE GENOMIC DNA]</scope>
</reference>
<organism evidence="2 3">
    <name type="scientific">Mycobacterium phage Weirdo19</name>
    <dbReference type="NCBI Taxonomy" id="2601610"/>
    <lineage>
        <taxon>Viruses</taxon>
        <taxon>Duplodnaviria</taxon>
        <taxon>Heunggongvirae</taxon>
        <taxon>Uroviricota</taxon>
        <taxon>Caudoviricetes</taxon>
        <taxon>Rosariovirus</taxon>
        <taxon>Rosariovirus Weirdo19ES</taxon>
    </lineage>
</organism>
<evidence type="ECO:0000313" key="3">
    <source>
        <dbReference type="Proteomes" id="UP000501191"/>
    </source>
</evidence>
<accession>A0A6M2YT01</accession>
<evidence type="ECO:0000256" key="1">
    <source>
        <dbReference type="SAM" id="Phobius"/>
    </source>
</evidence>
<sequence length="39" mass="4130">MVHPHELGVIAPRFASRPAAVILAVLLACLAHLAASRWA</sequence>
<keyword evidence="1" id="KW-1133">Transmembrane helix</keyword>
<feature type="transmembrane region" description="Helical" evidence="1">
    <location>
        <begin position="14"/>
        <end position="35"/>
    </location>
</feature>
<protein>
    <submittedName>
        <fullName evidence="2">Uncharacterized protein</fullName>
    </submittedName>
</protein>
<dbReference type="RefSeq" id="YP_010050763.1">
    <property type="nucleotide sequence ID" value="NC_054433.1"/>
</dbReference>
<evidence type="ECO:0000313" key="2">
    <source>
        <dbReference type="EMBL" id="QEA10830.1"/>
    </source>
</evidence>